<keyword evidence="5 9" id="KW-0378">Hydrolase</keyword>
<dbReference type="GO" id="GO:0006000">
    <property type="term" value="P:fructose metabolic process"/>
    <property type="evidence" value="ECO:0007669"/>
    <property type="project" value="TreeGrafter"/>
</dbReference>
<dbReference type="PANTHER" id="PTHR11556">
    <property type="entry name" value="FRUCTOSE-1,6-BISPHOSPHATASE-RELATED"/>
    <property type="match status" value="1"/>
</dbReference>
<feature type="binding site" evidence="9">
    <location>
        <begin position="111"/>
        <end position="114"/>
    </location>
    <ligand>
        <name>substrate</name>
    </ligand>
</feature>
<protein>
    <recommendedName>
        <fullName evidence="9">Fructose-1,6-bisphosphatase class 1</fullName>
        <shortName evidence="9">FBPase class 1</shortName>
        <ecNumber evidence="9">3.1.3.11</ecNumber>
    </recommendedName>
    <alternativeName>
        <fullName evidence="9">D-fructose-1,6-bisphosphate 1-phosphohydrolase class 1</fullName>
    </alternativeName>
</protein>
<sequence length="355" mass="38131">MTHQSLAAVLEAWAAEDGTRRAVAATVAAIADAARDIAALVADGPLAGRLGAAVTENVQGEVQKELDRLADERILAAASSVPVAAFASEELDHPVVLDPLAPLLLAVDPLDGSSNIDTNVSIGTIFSILPAPADFPALAPEPGAEIEHGPFLQKGRAQLAAGYVIYGPQTALVLTLGDGTRLYTLDRRAGIFKLTGERLAIPAETREFAINASNSRHWDDPIRSYVEDLLAGDEGIRGQDFNMRWIASLVAECHRILVRGGVFLYPADRRKGYHEGRLRLMYEANPIALVVEQAGGGATTGTEAILDLEPGRLHQRVPFIFGSRHEIERIEQHHAFPGATSDHAPLFGKRGLFRE</sequence>
<dbReference type="EMBL" id="JAHHZF010000006">
    <property type="protein sequence ID" value="MBT9290499.1"/>
    <property type="molecule type" value="Genomic_DNA"/>
</dbReference>
<dbReference type="AlphaFoldDB" id="A0A947D5E5"/>
<dbReference type="Gene3D" id="3.30.540.10">
    <property type="entry name" value="Fructose-1,6-Bisphosphatase, subunit A, domain 1"/>
    <property type="match status" value="1"/>
</dbReference>
<evidence type="ECO:0000256" key="2">
    <source>
        <dbReference type="ARBA" id="ARBA00010941"/>
    </source>
</evidence>
<dbReference type="PRINTS" id="PR00115">
    <property type="entry name" value="F16BPHPHTASE"/>
</dbReference>
<feature type="binding site" evidence="9">
    <location>
        <position position="211"/>
    </location>
    <ligand>
        <name>substrate</name>
    </ligand>
</feature>
<keyword evidence="7 9" id="KW-0119">Carbohydrate metabolism</keyword>
<comment type="caution">
    <text evidence="9">Lacks conserved residue(s) required for the propagation of feature annotation.</text>
</comment>
<evidence type="ECO:0000256" key="1">
    <source>
        <dbReference type="ARBA" id="ARBA00001273"/>
    </source>
</evidence>
<dbReference type="InterPro" id="IPR000146">
    <property type="entry name" value="FBPase_class-1"/>
</dbReference>
<dbReference type="InterPro" id="IPR044015">
    <property type="entry name" value="FBPase_C_dom"/>
</dbReference>
<feature type="domain" description="Fructose-1-6-bisphosphatase class I N-terminal" evidence="11">
    <location>
        <begin position="19"/>
        <end position="195"/>
    </location>
</feature>
<feature type="binding site" evidence="9">
    <location>
        <position position="283"/>
    </location>
    <ligand>
        <name>Mg(2+)</name>
        <dbReference type="ChEBI" id="CHEBI:18420"/>
        <label>2</label>
    </ligand>
</feature>
<dbReference type="PIRSF" id="PIRSF000904">
    <property type="entry name" value="FBPtase_SBPase"/>
    <property type="match status" value="1"/>
</dbReference>
<gene>
    <name evidence="9" type="primary">fbp</name>
    <name evidence="13" type="ORF">KL771_13595</name>
</gene>
<evidence type="ECO:0000256" key="6">
    <source>
        <dbReference type="ARBA" id="ARBA00022842"/>
    </source>
</evidence>
<dbReference type="GO" id="GO:0005829">
    <property type="term" value="C:cytosol"/>
    <property type="evidence" value="ECO:0007669"/>
    <property type="project" value="TreeGrafter"/>
</dbReference>
<dbReference type="HAMAP" id="MF_01855">
    <property type="entry name" value="FBPase_class1"/>
    <property type="match status" value="1"/>
</dbReference>
<evidence type="ECO:0000256" key="5">
    <source>
        <dbReference type="ARBA" id="ARBA00022801"/>
    </source>
</evidence>
<dbReference type="GO" id="GO:0006094">
    <property type="term" value="P:gluconeogenesis"/>
    <property type="evidence" value="ECO:0007669"/>
    <property type="project" value="UniProtKB-UniRule"/>
</dbReference>
<dbReference type="Gene3D" id="3.40.190.80">
    <property type="match status" value="1"/>
</dbReference>
<feature type="binding site" evidence="9">
    <location>
        <position position="108"/>
    </location>
    <ligand>
        <name>Mg(2+)</name>
        <dbReference type="ChEBI" id="CHEBI:18420"/>
        <label>2</label>
    </ligand>
</feature>
<feature type="binding site" evidence="9">
    <location>
        <position position="108"/>
    </location>
    <ligand>
        <name>Mg(2+)</name>
        <dbReference type="ChEBI" id="CHEBI:18420"/>
        <label>1</label>
    </ligand>
</feature>
<comment type="pathway">
    <text evidence="8">Carbohydrate biosynthesis.</text>
</comment>
<evidence type="ECO:0000256" key="8">
    <source>
        <dbReference type="ARBA" id="ARBA00024331"/>
    </source>
</evidence>
<dbReference type="Pfam" id="PF00316">
    <property type="entry name" value="FBPase"/>
    <property type="match status" value="1"/>
</dbReference>
<dbReference type="GO" id="GO:0030388">
    <property type="term" value="P:fructose 1,6-bisphosphate metabolic process"/>
    <property type="evidence" value="ECO:0007669"/>
    <property type="project" value="TreeGrafter"/>
</dbReference>
<accession>A0A947D5E5</accession>
<reference evidence="13 14" key="1">
    <citation type="submission" date="2021-06" db="EMBL/GenBank/DDBJ databases">
        <authorList>
            <person name="Grouzdev D.S."/>
            <person name="Koziaeva V."/>
        </authorList>
    </citation>
    <scope>NUCLEOTIDE SEQUENCE [LARGE SCALE GENOMIC DNA]</scope>
    <source>
        <strain evidence="13 14">22</strain>
    </source>
</reference>
<organism evidence="13 14">
    <name type="scientific">Prosthecodimorpha staleyi</name>
    <dbReference type="NCBI Taxonomy" id="2840188"/>
    <lineage>
        <taxon>Bacteria</taxon>
        <taxon>Pseudomonadati</taxon>
        <taxon>Pseudomonadota</taxon>
        <taxon>Alphaproteobacteria</taxon>
        <taxon>Hyphomicrobiales</taxon>
        <taxon>Ancalomicrobiaceae</taxon>
        <taxon>Prosthecodimorpha</taxon>
    </lineage>
</organism>
<dbReference type="InterPro" id="IPR028343">
    <property type="entry name" value="FBPtase"/>
</dbReference>
<dbReference type="NCBIfam" id="NF006779">
    <property type="entry name" value="PRK09293.1-3"/>
    <property type="match status" value="1"/>
</dbReference>
<comment type="caution">
    <text evidence="13">The sequence shown here is derived from an EMBL/GenBank/DDBJ whole genome shotgun (WGS) entry which is preliminary data.</text>
</comment>
<feature type="binding site" evidence="9">
    <location>
        <position position="110"/>
    </location>
    <ligand>
        <name>Mg(2+)</name>
        <dbReference type="ChEBI" id="CHEBI:18420"/>
        <label>1</label>
    </ligand>
</feature>
<comment type="catalytic activity">
    <reaction evidence="1 9">
        <text>beta-D-fructose 1,6-bisphosphate + H2O = beta-D-fructose 6-phosphate + phosphate</text>
        <dbReference type="Rhea" id="RHEA:11064"/>
        <dbReference type="ChEBI" id="CHEBI:15377"/>
        <dbReference type="ChEBI" id="CHEBI:32966"/>
        <dbReference type="ChEBI" id="CHEBI:43474"/>
        <dbReference type="ChEBI" id="CHEBI:57634"/>
        <dbReference type="EC" id="3.1.3.11"/>
    </reaction>
</comment>
<comment type="subunit">
    <text evidence="9">Homotetramer.</text>
</comment>
<dbReference type="Proteomes" id="UP000766595">
    <property type="component" value="Unassembled WGS sequence"/>
</dbReference>
<name>A0A947D5E5_9HYPH</name>
<evidence type="ECO:0000256" key="3">
    <source>
        <dbReference type="ARBA" id="ARBA00022490"/>
    </source>
</evidence>
<dbReference type="SUPFAM" id="SSF56655">
    <property type="entry name" value="Carbohydrate phosphatase"/>
    <property type="match status" value="1"/>
</dbReference>
<evidence type="ECO:0000256" key="9">
    <source>
        <dbReference type="HAMAP-Rule" id="MF_01855"/>
    </source>
</evidence>
<evidence type="ECO:0000259" key="11">
    <source>
        <dbReference type="Pfam" id="PF00316"/>
    </source>
</evidence>
<proteinExistence type="inferred from homology"/>
<dbReference type="InterPro" id="IPR033391">
    <property type="entry name" value="FBPase_N"/>
</dbReference>
<dbReference type="Pfam" id="PF18913">
    <property type="entry name" value="FBPase_C"/>
    <property type="match status" value="1"/>
</dbReference>
<dbReference type="RefSeq" id="WP_261969095.1">
    <property type="nucleotide sequence ID" value="NZ_JAHHZF010000006.1"/>
</dbReference>
<dbReference type="PIRSF" id="PIRSF500210">
    <property type="entry name" value="FBPtase"/>
    <property type="match status" value="1"/>
</dbReference>
<comment type="similarity">
    <text evidence="2 9 10">Belongs to the FBPase class 1 family.</text>
</comment>
<dbReference type="CDD" id="cd00354">
    <property type="entry name" value="FBPase"/>
    <property type="match status" value="1"/>
</dbReference>
<comment type="subcellular location">
    <subcellularLocation>
        <location evidence="9">Cytoplasm</location>
    </subcellularLocation>
</comment>
<keyword evidence="6 9" id="KW-0460">Magnesium</keyword>
<evidence type="ECO:0000256" key="7">
    <source>
        <dbReference type="ARBA" id="ARBA00023277"/>
    </source>
</evidence>
<evidence type="ECO:0000313" key="14">
    <source>
        <dbReference type="Proteomes" id="UP000766595"/>
    </source>
</evidence>
<feature type="binding site" evidence="9">
    <location>
        <position position="89"/>
    </location>
    <ligand>
        <name>Mg(2+)</name>
        <dbReference type="ChEBI" id="CHEBI:18420"/>
        <label>1</label>
    </ligand>
</feature>
<feature type="domain" description="Fructose-1-6-bisphosphatase class 1 C-terminal" evidence="12">
    <location>
        <begin position="201"/>
        <end position="334"/>
    </location>
</feature>
<evidence type="ECO:0000256" key="4">
    <source>
        <dbReference type="ARBA" id="ARBA00022723"/>
    </source>
</evidence>
<dbReference type="GO" id="GO:0000287">
    <property type="term" value="F:magnesium ion binding"/>
    <property type="evidence" value="ECO:0007669"/>
    <property type="project" value="UniProtKB-UniRule"/>
</dbReference>
<dbReference type="EC" id="3.1.3.11" evidence="9"/>
<dbReference type="GO" id="GO:0042132">
    <property type="term" value="F:fructose 1,6-bisphosphate 1-phosphatase activity"/>
    <property type="evidence" value="ECO:0007669"/>
    <property type="project" value="UniProtKB-UniRule"/>
</dbReference>
<feature type="binding site" evidence="9">
    <location>
        <position position="111"/>
    </location>
    <ligand>
        <name>Mg(2+)</name>
        <dbReference type="ChEBI" id="CHEBI:18420"/>
        <label>2</label>
    </ligand>
</feature>
<keyword evidence="3 9" id="KW-0963">Cytoplasm</keyword>
<keyword evidence="4 9" id="KW-0479">Metal-binding</keyword>
<evidence type="ECO:0000256" key="10">
    <source>
        <dbReference type="RuleBase" id="RU000508"/>
    </source>
</evidence>
<dbReference type="GO" id="GO:0006002">
    <property type="term" value="P:fructose 6-phosphate metabolic process"/>
    <property type="evidence" value="ECO:0007669"/>
    <property type="project" value="TreeGrafter"/>
</dbReference>
<dbReference type="NCBIfam" id="NF006780">
    <property type="entry name" value="PRK09293.1-4"/>
    <property type="match status" value="1"/>
</dbReference>
<evidence type="ECO:0000313" key="13">
    <source>
        <dbReference type="EMBL" id="MBT9290499.1"/>
    </source>
</evidence>
<dbReference type="PANTHER" id="PTHR11556:SF35">
    <property type="entry name" value="SEDOHEPTULOSE-1,7-BISPHOSPHATASE, CHLOROPLASTIC"/>
    <property type="match status" value="1"/>
</dbReference>
<comment type="cofactor">
    <cofactor evidence="9">
        <name>Mg(2+)</name>
        <dbReference type="ChEBI" id="CHEBI:18420"/>
    </cofactor>
    <text evidence="9">Binds 2 magnesium ions per subunit.</text>
</comment>
<dbReference type="FunFam" id="3.40.190.80:FF:000011">
    <property type="entry name" value="Fructose-1,6-bisphosphatase class 1"/>
    <property type="match status" value="1"/>
</dbReference>
<dbReference type="GO" id="GO:0005986">
    <property type="term" value="P:sucrose biosynthetic process"/>
    <property type="evidence" value="ECO:0007669"/>
    <property type="project" value="TreeGrafter"/>
</dbReference>
<keyword evidence="14" id="KW-1185">Reference proteome</keyword>
<evidence type="ECO:0000259" key="12">
    <source>
        <dbReference type="Pfam" id="PF18913"/>
    </source>
</evidence>